<keyword evidence="1" id="KW-1185">Reference proteome</keyword>
<organism evidence="1 2">
    <name type="scientific">Steinernema glaseri</name>
    <dbReference type="NCBI Taxonomy" id="37863"/>
    <lineage>
        <taxon>Eukaryota</taxon>
        <taxon>Metazoa</taxon>
        <taxon>Ecdysozoa</taxon>
        <taxon>Nematoda</taxon>
        <taxon>Chromadorea</taxon>
        <taxon>Rhabditida</taxon>
        <taxon>Tylenchina</taxon>
        <taxon>Panagrolaimomorpha</taxon>
        <taxon>Strongyloidoidea</taxon>
        <taxon>Steinernematidae</taxon>
        <taxon>Steinernema</taxon>
    </lineage>
</organism>
<sequence>MQTRDYFRDLSNLKLLSIPLCYAVPDATTLAEVHLILILFSHSVVKSVYGRSLSTAPYYANEILAP</sequence>
<reference evidence="2" key="1">
    <citation type="submission" date="2016-11" db="UniProtKB">
        <authorList>
            <consortium name="WormBaseParasite"/>
        </authorList>
    </citation>
    <scope>IDENTIFICATION</scope>
</reference>
<evidence type="ECO:0000313" key="2">
    <source>
        <dbReference type="WBParaSite" id="L893_g291.t1"/>
    </source>
</evidence>
<dbReference type="Proteomes" id="UP000095287">
    <property type="component" value="Unplaced"/>
</dbReference>
<dbReference type="WBParaSite" id="L893_g291.t1">
    <property type="protein sequence ID" value="L893_g291.t1"/>
    <property type="gene ID" value="L893_g291"/>
</dbReference>
<protein>
    <submittedName>
        <fullName evidence="2">Ovule protein</fullName>
    </submittedName>
</protein>
<dbReference type="AlphaFoldDB" id="A0A1I7ZRL8"/>
<proteinExistence type="predicted"/>
<evidence type="ECO:0000313" key="1">
    <source>
        <dbReference type="Proteomes" id="UP000095287"/>
    </source>
</evidence>
<name>A0A1I7ZRL8_9BILA</name>
<accession>A0A1I7ZRL8</accession>